<proteinExistence type="predicted"/>
<feature type="compositionally biased region" description="Polar residues" evidence="6">
    <location>
        <begin position="418"/>
        <end position="429"/>
    </location>
</feature>
<feature type="region of interest" description="Disordered" evidence="6">
    <location>
        <begin position="301"/>
        <end position="322"/>
    </location>
</feature>
<keyword evidence="3" id="KW-0812">Transmembrane</keyword>
<feature type="compositionally biased region" description="Basic residues" evidence="6">
    <location>
        <begin position="856"/>
        <end position="869"/>
    </location>
</feature>
<dbReference type="Gene3D" id="3.20.100.30">
    <property type="entry name" value="VTC, catalytic tunnel domain"/>
    <property type="match status" value="1"/>
</dbReference>
<evidence type="ECO:0000256" key="6">
    <source>
        <dbReference type="SAM" id="MobiDB-lite"/>
    </source>
</evidence>
<reference evidence="10" key="2">
    <citation type="submission" date="2020-04" db="EMBL/GenBank/DDBJ databases">
        <authorList>
            <consortium name="NCBI Genome Project"/>
        </authorList>
    </citation>
    <scope>NUCLEOTIDE SEQUENCE</scope>
    <source>
        <strain evidence="10">CBS 781.70</strain>
    </source>
</reference>
<reference evidence="10" key="3">
    <citation type="submission" date="2025-04" db="UniProtKB">
        <authorList>
            <consortium name="RefSeq"/>
        </authorList>
    </citation>
    <scope>IDENTIFICATION</scope>
    <source>
        <strain evidence="10">CBS 781.70</strain>
    </source>
</reference>
<dbReference type="CDD" id="cd14474">
    <property type="entry name" value="SPX_YDR089W"/>
    <property type="match status" value="1"/>
</dbReference>
<evidence type="ECO:0000259" key="7">
    <source>
        <dbReference type="PROSITE" id="PS51382"/>
    </source>
</evidence>
<dbReference type="Proteomes" id="UP000504638">
    <property type="component" value="Unplaced"/>
</dbReference>
<dbReference type="GO" id="GO:0007034">
    <property type="term" value="P:vacuolar transport"/>
    <property type="evidence" value="ECO:0007669"/>
    <property type="project" value="TreeGrafter"/>
</dbReference>
<evidence type="ECO:0000313" key="9">
    <source>
        <dbReference type="Proteomes" id="UP000504638"/>
    </source>
</evidence>
<dbReference type="InterPro" id="IPR051572">
    <property type="entry name" value="VTC_Complex_Subunit"/>
</dbReference>
<feature type="compositionally biased region" description="Low complexity" evidence="6">
    <location>
        <begin position="599"/>
        <end position="611"/>
    </location>
</feature>
<feature type="region of interest" description="Disordered" evidence="6">
    <location>
        <begin position="751"/>
        <end position="891"/>
    </location>
</feature>
<evidence type="ECO:0000256" key="4">
    <source>
        <dbReference type="ARBA" id="ARBA00022989"/>
    </source>
</evidence>
<dbReference type="GO" id="GO:0042144">
    <property type="term" value="P:vacuole fusion, non-autophagic"/>
    <property type="evidence" value="ECO:0007669"/>
    <property type="project" value="TreeGrafter"/>
</dbReference>
<evidence type="ECO:0000256" key="1">
    <source>
        <dbReference type="ARBA" id="ARBA00004128"/>
    </source>
</evidence>
<gene>
    <name evidence="8 10" type="ORF">P152DRAFT_447991</name>
</gene>
<dbReference type="GO" id="GO:0016237">
    <property type="term" value="P:microautophagy"/>
    <property type="evidence" value="ECO:0007669"/>
    <property type="project" value="TreeGrafter"/>
</dbReference>
<feature type="compositionally biased region" description="Pro residues" evidence="6">
    <location>
        <begin position="812"/>
        <end position="826"/>
    </location>
</feature>
<dbReference type="PANTHER" id="PTHR46140:SF1">
    <property type="entry name" value="VACUOLAR TRANSPORTER CHAPERONE COMPLEX SUBUNIT 4-RELATED"/>
    <property type="match status" value="1"/>
</dbReference>
<dbReference type="GO" id="GO:0000329">
    <property type="term" value="C:fungal-type vacuole membrane"/>
    <property type="evidence" value="ECO:0007669"/>
    <property type="project" value="TreeGrafter"/>
</dbReference>
<name>A0A6G1G9J5_9PEZI</name>
<feature type="compositionally biased region" description="Gly residues" evidence="6">
    <location>
        <begin position="881"/>
        <end position="891"/>
    </location>
</feature>
<dbReference type="OrthoDB" id="5588846at2759"/>
<dbReference type="GeneID" id="54418593"/>
<dbReference type="GO" id="GO:0006799">
    <property type="term" value="P:polyphosphate biosynthetic process"/>
    <property type="evidence" value="ECO:0007669"/>
    <property type="project" value="UniProtKB-ARBA"/>
</dbReference>
<feature type="region of interest" description="Disordered" evidence="6">
    <location>
        <begin position="414"/>
        <end position="444"/>
    </location>
</feature>
<protein>
    <recommendedName>
        <fullName evidence="7">SPX domain-containing protein</fullName>
    </recommendedName>
</protein>
<keyword evidence="9" id="KW-1185">Reference proteome</keyword>
<dbReference type="PROSITE" id="PS51382">
    <property type="entry name" value="SPX"/>
    <property type="match status" value="1"/>
</dbReference>
<evidence type="ECO:0000256" key="5">
    <source>
        <dbReference type="ARBA" id="ARBA00023136"/>
    </source>
</evidence>
<keyword evidence="4" id="KW-1133">Transmembrane helix</keyword>
<dbReference type="EMBL" id="ML975153">
    <property type="protein sequence ID" value="KAF1814662.1"/>
    <property type="molecule type" value="Genomic_DNA"/>
</dbReference>
<keyword evidence="2" id="KW-0926">Vacuole</keyword>
<dbReference type="PANTHER" id="PTHR46140">
    <property type="entry name" value="VACUOLAR TRANSPORTER CHAPERONE 1-RELATED"/>
    <property type="match status" value="1"/>
</dbReference>
<organism evidence="8">
    <name type="scientific">Eremomyces bilateralis CBS 781.70</name>
    <dbReference type="NCBI Taxonomy" id="1392243"/>
    <lineage>
        <taxon>Eukaryota</taxon>
        <taxon>Fungi</taxon>
        <taxon>Dikarya</taxon>
        <taxon>Ascomycota</taxon>
        <taxon>Pezizomycotina</taxon>
        <taxon>Dothideomycetes</taxon>
        <taxon>Dothideomycetes incertae sedis</taxon>
        <taxon>Eremomycetales</taxon>
        <taxon>Eremomycetaceae</taxon>
        <taxon>Eremomyces</taxon>
    </lineage>
</organism>
<evidence type="ECO:0000256" key="3">
    <source>
        <dbReference type="ARBA" id="ARBA00022692"/>
    </source>
</evidence>
<evidence type="ECO:0000313" key="10">
    <source>
        <dbReference type="RefSeq" id="XP_033536293.1"/>
    </source>
</evidence>
<keyword evidence="5" id="KW-0472">Membrane</keyword>
<accession>A0A6G1G9J5</accession>
<reference evidence="8 10" key="1">
    <citation type="submission" date="2020-01" db="EMBL/GenBank/DDBJ databases">
        <authorList>
            <consortium name="DOE Joint Genome Institute"/>
            <person name="Haridas S."/>
            <person name="Albert R."/>
            <person name="Binder M."/>
            <person name="Bloem J."/>
            <person name="Labutti K."/>
            <person name="Salamov A."/>
            <person name="Andreopoulos B."/>
            <person name="Baker S.E."/>
            <person name="Barry K."/>
            <person name="Bills G."/>
            <person name="Bluhm B.H."/>
            <person name="Cannon C."/>
            <person name="Castanera R."/>
            <person name="Culley D.E."/>
            <person name="Daum C."/>
            <person name="Ezra D."/>
            <person name="Gonzalez J.B."/>
            <person name="Henrissat B."/>
            <person name="Kuo A."/>
            <person name="Liang C."/>
            <person name="Lipzen A."/>
            <person name="Lutzoni F."/>
            <person name="Magnuson J."/>
            <person name="Mondo S."/>
            <person name="Nolan M."/>
            <person name="Ohm R."/>
            <person name="Pangilinan J."/>
            <person name="Park H.-J."/>
            <person name="Ramirez L."/>
            <person name="Alfaro M."/>
            <person name="Sun H."/>
            <person name="Tritt A."/>
            <person name="Yoshinaga Y."/>
            <person name="Zwiers L.-H."/>
            <person name="Turgeon B.G."/>
            <person name="Goodwin S.B."/>
            <person name="Spatafora J.W."/>
            <person name="Crous P.W."/>
            <person name="Grigoriev I.V."/>
        </authorList>
    </citation>
    <scope>NUCLEOTIDE SEQUENCE</scope>
    <source>
        <strain evidence="8 10">CBS 781.70</strain>
    </source>
</reference>
<dbReference type="InterPro" id="IPR042267">
    <property type="entry name" value="VTC_sf"/>
</dbReference>
<dbReference type="AlphaFoldDB" id="A0A6G1G9J5"/>
<dbReference type="RefSeq" id="XP_033536293.1">
    <property type="nucleotide sequence ID" value="XM_033678023.1"/>
</dbReference>
<feature type="compositionally biased region" description="Low complexity" evidence="6">
    <location>
        <begin position="775"/>
        <end position="799"/>
    </location>
</feature>
<dbReference type="GO" id="GO:0033254">
    <property type="term" value="C:vacuolar transporter chaperone complex"/>
    <property type="evidence" value="ECO:0007669"/>
    <property type="project" value="TreeGrafter"/>
</dbReference>
<dbReference type="InterPro" id="IPR004331">
    <property type="entry name" value="SPX_dom"/>
</dbReference>
<comment type="subcellular location">
    <subcellularLocation>
        <location evidence="1">Vacuole membrane</location>
        <topology evidence="1">Multi-pass membrane protein</topology>
    </subcellularLocation>
</comment>
<evidence type="ECO:0000256" key="2">
    <source>
        <dbReference type="ARBA" id="ARBA00022554"/>
    </source>
</evidence>
<evidence type="ECO:0000313" key="8">
    <source>
        <dbReference type="EMBL" id="KAF1814662.1"/>
    </source>
</evidence>
<feature type="region of interest" description="Disordered" evidence="6">
    <location>
        <begin position="579"/>
        <end position="627"/>
    </location>
</feature>
<feature type="domain" description="SPX" evidence="7">
    <location>
        <begin position="1"/>
        <end position="174"/>
    </location>
</feature>
<sequence length="977" mass="107352">MKFGETLRARSIPEWAHFNIAYDEIKYLIKQHTTNDAVPGKSVAIPGHEDVRDDEFAKDLYRVLEKEHARTCLFVKSKKGEVERRLELGSNARGLADLRKRYLAIQERYEAAPRKRIPPRRLEKFAQLENEILRAGQILKSLSRFMVTQYTAFQKLLKKYRRWTNDTELPDRFREKVLGRPGGLQRENLDPLLDEWTLLLAEVRSLVTTRADDRQLRTLIGGKASVINAASTTRKSPDPTDLPGMGAAGRKCSSLDFDTGIATLSFDQKSKHASYWIHTDHIIELHVLLLQHLKLFSPSEQDKPRLRTATSSRNISRRLSADSGNGQSIIEGAEVGCVIVDDLELYGEKQSGGAEPVAPAALARWTSTGEGRVIVPREGATGFDVAPVKRKRLSGFLDLHNEYIYSQRGSGIALGKRSNPNGAPSSKSSVGADESSLQQKERDERNVRSWLMEHPNLKPQATVMSQRTRFVGLTNNAEQGIWVALDRGLEIYPGLETTPGDSNSVLGEQRAPIHFPFALLTVLSVGPHNLFKTLDSSHLLQRVFNFNLATHAIWECHLPADLMSPPSWLDLLSKDIRKIPKDATPRRRRSTNPRITPTSSGQASNAQSAGNISSGAERASRGGETSATSITIASESGGADARSSVVIADIAVPPSGAEPYRSQHKSRGQHWERISRARRARIQVAEANRLGGHPKLLSANAARYWSEYDNPEDESNENAYVIYIDPNDHGTPFLDFFSSLPTRIASLFSAADPPIDDSSPLIESDDFPTHRSTLHRPSTSSSSSSSSSSAADSDNSPTTTHPPRAYSTFAPPSQPTPPPCPLPTSPSPSIHTPSSLPLPPPRHRRRPRPPPPPRRLGLRPRRRAPRRRRSAFDQCRTAPVAGGGVSGRSGGGSVEFSVCGDWDGVCDISWASWAPRPTTASSRLEYYQRPLTAPAIYAISSTVRRSPAPNSKLPTDPGTTVDGLDCGIGPNAVIGAP</sequence>